<keyword evidence="1" id="KW-0732">Signal</keyword>
<dbReference type="EMBL" id="FNAK01000002">
    <property type="protein sequence ID" value="SDD67856.1"/>
    <property type="molecule type" value="Genomic_DNA"/>
</dbReference>
<dbReference type="GO" id="GO:0016491">
    <property type="term" value="F:oxidoreductase activity"/>
    <property type="evidence" value="ECO:0007669"/>
    <property type="project" value="InterPro"/>
</dbReference>
<dbReference type="InterPro" id="IPR036249">
    <property type="entry name" value="Thioredoxin-like_sf"/>
</dbReference>
<evidence type="ECO:0000259" key="2">
    <source>
        <dbReference type="PROSITE" id="PS51352"/>
    </source>
</evidence>
<dbReference type="RefSeq" id="WP_068306362.1">
    <property type="nucleotide sequence ID" value="NZ_FNAK01000002.1"/>
</dbReference>
<dbReference type="OrthoDB" id="9809746at2"/>
<protein>
    <submittedName>
        <fullName evidence="3">Peroxiredoxin</fullName>
    </submittedName>
</protein>
<dbReference type="InterPro" id="IPR047262">
    <property type="entry name" value="PRX-like1"/>
</dbReference>
<feature type="domain" description="Thioredoxin" evidence="2">
    <location>
        <begin position="22"/>
        <end position="181"/>
    </location>
</feature>
<dbReference type="STRING" id="637679.GCA_001550055_02900"/>
<dbReference type="GO" id="GO:0016209">
    <property type="term" value="F:antioxidant activity"/>
    <property type="evidence" value="ECO:0007669"/>
    <property type="project" value="InterPro"/>
</dbReference>
<dbReference type="AlphaFoldDB" id="A0A1G6WRZ5"/>
<dbReference type="Proteomes" id="UP000183685">
    <property type="component" value="Unassembled WGS sequence"/>
</dbReference>
<dbReference type="Pfam" id="PF00578">
    <property type="entry name" value="AhpC-TSA"/>
    <property type="match status" value="1"/>
</dbReference>
<dbReference type="SUPFAM" id="SSF52833">
    <property type="entry name" value="Thioredoxin-like"/>
    <property type="match status" value="1"/>
</dbReference>
<name>A0A1G6WRZ5_9PROT</name>
<keyword evidence="4" id="KW-1185">Reference proteome</keyword>
<sequence length="201" mass="21502">MKLFLVVSIMLGLNAAVAGEGPTPGKPAPDFTGVLTTGETVTLSDLRGKPVMLEWTNHDCPYVRKHYSSGNMQQTQRALTEAGVIWISVISSAPGKQGHVTAAEADQLSESRGTYNDMLVLDPSGEIGRLYDAKTTPQMFLIDTEGTLQYMGAIDDRPSTRASSLEGASNYALQAWQQLAAGEAVTPNSTQPYGCSVKYGK</sequence>
<organism evidence="3 4">
    <name type="scientific">Kordiimonas lacus</name>
    <dbReference type="NCBI Taxonomy" id="637679"/>
    <lineage>
        <taxon>Bacteria</taxon>
        <taxon>Pseudomonadati</taxon>
        <taxon>Pseudomonadota</taxon>
        <taxon>Alphaproteobacteria</taxon>
        <taxon>Kordiimonadales</taxon>
        <taxon>Kordiimonadaceae</taxon>
        <taxon>Kordiimonas</taxon>
    </lineage>
</organism>
<evidence type="ECO:0000313" key="4">
    <source>
        <dbReference type="Proteomes" id="UP000183685"/>
    </source>
</evidence>
<evidence type="ECO:0000313" key="3">
    <source>
        <dbReference type="EMBL" id="SDD67856.1"/>
    </source>
</evidence>
<dbReference type="InterPro" id="IPR013766">
    <property type="entry name" value="Thioredoxin_domain"/>
</dbReference>
<feature type="chain" id="PRO_5010270615" evidence="1">
    <location>
        <begin position="19"/>
        <end position="201"/>
    </location>
</feature>
<evidence type="ECO:0000256" key="1">
    <source>
        <dbReference type="SAM" id="SignalP"/>
    </source>
</evidence>
<gene>
    <name evidence="3" type="ORF">SAMN04488071_1184</name>
</gene>
<dbReference type="PANTHER" id="PTHR43640:SF1">
    <property type="entry name" value="THIOREDOXIN-DEPENDENT PEROXIREDOXIN"/>
    <property type="match status" value="1"/>
</dbReference>
<dbReference type="PROSITE" id="PS51352">
    <property type="entry name" value="THIOREDOXIN_2"/>
    <property type="match status" value="1"/>
</dbReference>
<proteinExistence type="predicted"/>
<dbReference type="PANTHER" id="PTHR43640">
    <property type="entry name" value="OS07G0260300 PROTEIN"/>
    <property type="match status" value="1"/>
</dbReference>
<dbReference type="InterPro" id="IPR000866">
    <property type="entry name" value="AhpC/TSA"/>
</dbReference>
<reference evidence="3 4" key="1">
    <citation type="submission" date="2016-10" db="EMBL/GenBank/DDBJ databases">
        <authorList>
            <person name="de Groot N.N."/>
        </authorList>
    </citation>
    <scope>NUCLEOTIDE SEQUENCE [LARGE SCALE GENOMIC DNA]</scope>
    <source>
        <strain evidence="3 4">CGMCC 1.9109</strain>
    </source>
</reference>
<dbReference type="Gene3D" id="3.40.30.10">
    <property type="entry name" value="Glutaredoxin"/>
    <property type="match status" value="1"/>
</dbReference>
<accession>A0A1G6WRZ5</accession>
<feature type="signal peptide" evidence="1">
    <location>
        <begin position="1"/>
        <end position="18"/>
    </location>
</feature>